<accession>A0A0W0Z595</accession>
<comment type="caution">
    <text evidence="3">The sequence shown here is derived from an EMBL/GenBank/DDBJ whole genome shotgun (WGS) entry which is preliminary data.</text>
</comment>
<sequence>MIKKIACILGGFLLFISTSFSAPQKNIWSFWNISNKNSFDTISHQTYQEFLNRYLFKGANGVNQVRYSKVTTKDRQALNQYIQKLTSLPIRSFNKQEQLAYWINLYNALTIQLILKHWPVESITRINISPGFFSFGPWDAPLATIEGQKITLNDIEHRILRPIWNTPLLHYTLNCASMSCPQLQAQVFTAKNSQELMRNAAREYVNSPYGVQVESNHLRLSKIYQWYQKDFGVNESQVLKHIAGFAKPELKKQLLNKQQSIAYYYNWNINGR</sequence>
<keyword evidence="1" id="KW-0732">Signal</keyword>
<evidence type="ECO:0000313" key="3">
    <source>
        <dbReference type="EMBL" id="KTD64293.1"/>
    </source>
</evidence>
<feature type="domain" description="DUF547" evidence="2">
    <location>
        <begin position="91"/>
        <end position="205"/>
    </location>
</feature>
<keyword evidence="4" id="KW-1185">Reference proteome</keyword>
<dbReference type="OrthoDB" id="526867at2"/>
<evidence type="ECO:0000259" key="2">
    <source>
        <dbReference type="Pfam" id="PF04784"/>
    </source>
</evidence>
<protein>
    <submittedName>
        <fullName evidence="3">Putative Ser/Thr protein kinase</fullName>
    </submittedName>
</protein>
<dbReference type="PANTHER" id="PTHR46361:SF3">
    <property type="entry name" value="ELECTRON CARRIER_ PROTEIN DISULFIDE OXIDOREDUCTASE"/>
    <property type="match status" value="1"/>
</dbReference>
<dbReference type="RefSeq" id="WP_058483040.1">
    <property type="nucleotide sequence ID" value="NZ_CAAAII010000005.1"/>
</dbReference>
<dbReference type="EMBL" id="LNYX01000013">
    <property type="protein sequence ID" value="KTD64293.1"/>
    <property type="molecule type" value="Genomic_DNA"/>
</dbReference>
<dbReference type="Pfam" id="PF04784">
    <property type="entry name" value="DUF547"/>
    <property type="match status" value="1"/>
</dbReference>
<organism evidence="3 4">
    <name type="scientific">Legionella spiritensis</name>
    <dbReference type="NCBI Taxonomy" id="452"/>
    <lineage>
        <taxon>Bacteria</taxon>
        <taxon>Pseudomonadati</taxon>
        <taxon>Pseudomonadota</taxon>
        <taxon>Gammaproteobacteria</taxon>
        <taxon>Legionellales</taxon>
        <taxon>Legionellaceae</taxon>
        <taxon>Legionella</taxon>
    </lineage>
</organism>
<reference evidence="3 4" key="1">
    <citation type="submission" date="2015-11" db="EMBL/GenBank/DDBJ databases">
        <title>Genomic analysis of 38 Legionella species identifies large and diverse effector repertoires.</title>
        <authorList>
            <person name="Burstein D."/>
            <person name="Amaro F."/>
            <person name="Zusman T."/>
            <person name="Lifshitz Z."/>
            <person name="Cohen O."/>
            <person name="Gilbert J.A."/>
            <person name="Pupko T."/>
            <person name="Shuman H.A."/>
            <person name="Segal G."/>
        </authorList>
    </citation>
    <scope>NUCLEOTIDE SEQUENCE [LARGE SCALE GENOMIC DNA]</scope>
    <source>
        <strain evidence="3 4">Mt.St.Helens-9</strain>
    </source>
</reference>
<dbReference type="AlphaFoldDB" id="A0A0W0Z595"/>
<keyword evidence="3" id="KW-0808">Transferase</keyword>
<name>A0A0W0Z595_LEGSP</name>
<dbReference type="PANTHER" id="PTHR46361">
    <property type="entry name" value="ELECTRON CARRIER/ PROTEIN DISULFIDE OXIDOREDUCTASE"/>
    <property type="match status" value="1"/>
</dbReference>
<gene>
    <name evidence="3" type="ORF">Lspi_1100</name>
</gene>
<proteinExistence type="predicted"/>
<dbReference type="GO" id="GO:0016301">
    <property type="term" value="F:kinase activity"/>
    <property type="evidence" value="ECO:0007669"/>
    <property type="project" value="UniProtKB-KW"/>
</dbReference>
<feature type="chain" id="PRO_5006918292" evidence="1">
    <location>
        <begin position="23"/>
        <end position="272"/>
    </location>
</feature>
<dbReference type="STRING" id="452.Lspi_1100"/>
<dbReference type="Proteomes" id="UP000054877">
    <property type="component" value="Unassembled WGS sequence"/>
</dbReference>
<keyword evidence="3" id="KW-0418">Kinase</keyword>
<dbReference type="InterPro" id="IPR006869">
    <property type="entry name" value="DUF547"/>
</dbReference>
<evidence type="ECO:0000256" key="1">
    <source>
        <dbReference type="SAM" id="SignalP"/>
    </source>
</evidence>
<feature type="signal peptide" evidence="1">
    <location>
        <begin position="1"/>
        <end position="22"/>
    </location>
</feature>
<dbReference type="PATRIC" id="fig|452.5.peg.1216"/>
<evidence type="ECO:0000313" key="4">
    <source>
        <dbReference type="Proteomes" id="UP000054877"/>
    </source>
</evidence>